<organism evidence="1 2">
    <name type="scientific">Caerostris extrusa</name>
    <name type="common">Bark spider</name>
    <name type="synonym">Caerostris bankana</name>
    <dbReference type="NCBI Taxonomy" id="172846"/>
    <lineage>
        <taxon>Eukaryota</taxon>
        <taxon>Metazoa</taxon>
        <taxon>Ecdysozoa</taxon>
        <taxon>Arthropoda</taxon>
        <taxon>Chelicerata</taxon>
        <taxon>Arachnida</taxon>
        <taxon>Araneae</taxon>
        <taxon>Araneomorphae</taxon>
        <taxon>Entelegynae</taxon>
        <taxon>Araneoidea</taxon>
        <taxon>Araneidae</taxon>
        <taxon>Caerostris</taxon>
    </lineage>
</organism>
<comment type="caution">
    <text evidence="1">The sequence shown here is derived from an EMBL/GenBank/DDBJ whole genome shotgun (WGS) entry which is preliminary data.</text>
</comment>
<sequence length="111" mass="12952">MKGKKEIVCPRSKREVGVFSVSKLEGGGVWRYGHVFFSCPFFLVSSKKTKLNNDMWFNEQPVTYLSQLPNLRHNLIKIILEILDEKVEETISAFQYQHPHLSKEDVVRVQE</sequence>
<accession>A0AAV4WPW9</accession>
<evidence type="ECO:0000313" key="2">
    <source>
        <dbReference type="Proteomes" id="UP001054945"/>
    </source>
</evidence>
<name>A0AAV4WPW9_CAEEX</name>
<reference evidence="1 2" key="1">
    <citation type="submission" date="2021-06" db="EMBL/GenBank/DDBJ databases">
        <title>Caerostris extrusa draft genome.</title>
        <authorList>
            <person name="Kono N."/>
            <person name="Arakawa K."/>
        </authorList>
    </citation>
    <scope>NUCLEOTIDE SEQUENCE [LARGE SCALE GENOMIC DNA]</scope>
</reference>
<evidence type="ECO:0000313" key="1">
    <source>
        <dbReference type="EMBL" id="GIY84877.1"/>
    </source>
</evidence>
<proteinExistence type="predicted"/>
<protein>
    <submittedName>
        <fullName evidence="1">Uncharacterized protein</fullName>
    </submittedName>
</protein>
<keyword evidence="2" id="KW-1185">Reference proteome</keyword>
<dbReference type="EMBL" id="BPLR01016585">
    <property type="protein sequence ID" value="GIY84877.1"/>
    <property type="molecule type" value="Genomic_DNA"/>
</dbReference>
<gene>
    <name evidence="1" type="ORF">CEXT_505951</name>
</gene>
<dbReference type="AlphaFoldDB" id="A0AAV4WPW9"/>
<dbReference type="Proteomes" id="UP001054945">
    <property type="component" value="Unassembled WGS sequence"/>
</dbReference>